<dbReference type="Proteomes" id="UP000469734">
    <property type="component" value="Unassembled WGS sequence"/>
</dbReference>
<dbReference type="SUPFAM" id="SSF55874">
    <property type="entry name" value="ATPase domain of HSP90 chaperone/DNA topoisomerase II/histidine kinase"/>
    <property type="match status" value="1"/>
</dbReference>
<name>A0A7X4H0S8_9BURK</name>
<keyword evidence="3 14" id="KW-1003">Cell membrane</keyword>
<evidence type="ECO:0000256" key="3">
    <source>
        <dbReference type="ARBA" id="ARBA00022475"/>
    </source>
</evidence>
<evidence type="ECO:0000256" key="2">
    <source>
        <dbReference type="ARBA" id="ARBA00004429"/>
    </source>
</evidence>
<evidence type="ECO:0000259" key="16">
    <source>
        <dbReference type="PROSITE" id="PS50885"/>
    </source>
</evidence>
<keyword evidence="12 14" id="KW-0902">Two-component regulatory system</keyword>
<dbReference type="InterPro" id="IPR003661">
    <property type="entry name" value="HisK_dim/P_dom"/>
</dbReference>
<keyword evidence="13 14" id="KW-0472">Membrane</keyword>
<dbReference type="PROSITE" id="PS50109">
    <property type="entry name" value="HIS_KIN"/>
    <property type="match status" value="1"/>
</dbReference>
<dbReference type="EC" id="2.7.13.3" evidence="14"/>
<dbReference type="FunFam" id="3.30.565.10:FF:000006">
    <property type="entry name" value="Sensor histidine kinase WalK"/>
    <property type="match status" value="1"/>
</dbReference>
<dbReference type="EMBL" id="WWCR01000012">
    <property type="protein sequence ID" value="MYM73226.1"/>
    <property type="molecule type" value="Genomic_DNA"/>
</dbReference>
<dbReference type="CDD" id="cd00082">
    <property type="entry name" value="HisKA"/>
    <property type="match status" value="1"/>
</dbReference>
<dbReference type="GO" id="GO:0005886">
    <property type="term" value="C:plasma membrane"/>
    <property type="evidence" value="ECO:0007669"/>
    <property type="project" value="UniProtKB-SubCell"/>
</dbReference>
<sequence length="475" mass="52001">MKRRPLSLTLRVALLLSAVAVATFLAVGAYLYHTLQRQMAYRDDVELIAKVSQIRRVLAELPSVSAMVQNARPLTDTLYGHNDFMLRVNGADGKPLVQTSITSRPLPTVDAVPAQRAPTMDDVHDWQPAVGRGRMVRATGLVGVNPAAGDAGEPVQITLARERSDRLQLLRAYVADLLVALCGGALLATALGYAVVRYSMRQFRSVIAKAGDINASRLNTRLSVEDAPVELRQMGEAFNAMLDRLEDGVQRLSGFAADLAHDMRTPVNTLMVETQVALSRSRTPEEYQALLASNSEEYERLARMIENTLFLARVDNAQLALRRESLDLQVELQRIHEYFEILADDGGVRLTVEAEPLRADIDPVLLQRAVNNLVSNAIRYTPAGGEVHLSARAVEEGVQLAVSNTGPGIAPEHLPHIFDRYYRADQARSDQAHSAGLGLSIVRAIMNLHGGKISVDSQPGASTTFFLLFKKAKNS</sequence>
<dbReference type="InterPro" id="IPR006290">
    <property type="entry name" value="CztS_silS_copS"/>
</dbReference>
<evidence type="ECO:0000256" key="6">
    <source>
        <dbReference type="ARBA" id="ARBA00022679"/>
    </source>
</evidence>
<dbReference type="SMART" id="SM00304">
    <property type="entry name" value="HAMP"/>
    <property type="match status" value="1"/>
</dbReference>
<dbReference type="Pfam" id="PF00672">
    <property type="entry name" value="HAMP"/>
    <property type="match status" value="1"/>
</dbReference>
<dbReference type="GO" id="GO:0000155">
    <property type="term" value="F:phosphorelay sensor kinase activity"/>
    <property type="evidence" value="ECO:0007669"/>
    <property type="project" value="InterPro"/>
</dbReference>
<comment type="function">
    <text evidence="14">Member of a two-component regulatory system.</text>
</comment>
<evidence type="ECO:0000259" key="15">
    <source>
        <dbReference type="PROSITE" id="PS50109"/>
    </source>
</evidence>
<comment type="catalytic activity">
    <reaction evidence="1 14">
        <text>ATP + protein L-histidine = ADP + protein N-phospho-L-histidine.</text>
        <dbReference type="EC" id="2.7.13.3"/>
    </reaction>
</comment>
<keyword evidence="11 14" id="KW-1133">Transmembrane helix</keyword>
<keyword evidence="10 14" id="KW-0067">ATP-binding</keyword>
<keyword evidence="7 14" id="KW-0812">Transmembrane</keyword>
<dbReference type="Pfam" id="PF02518">
    <property type="entry name" value="HATPase_c"/>
    <property type="match status" value="1"/>
</dbReference>
<dbReference type="InterPro" id="IPR004358">
    <property type="entry name" value="Sig_transdc_His_kin-like_C"/>
</dbReference>
<feature type="transmembrane region" description="Helical" evidence="14">
    <location>
        <begin position="12"/>
        <end position="32"/>
    </location>
</feature>
<reference evidence="17 18" key="1">
    <citation type="submission" date="2019-12" db="EMBL/GenBank/DDBJ databases">
        <title>Novel species isolated from a subtropical stream in China.</title>
        <authorList>
            <person name="Lu H."/>
        </authorList>
    </citation>
    <scope>NUCLEOTIDE SEQUENCE [LARGE SCALE GENOMIC DNA]</scope>
    <source>
        <strain evidence="17 18">FT134W</strain>
    </source>
</reference>
<keyword evidence="8 14" id="KW-0547">Nucleotide-binding</keyword>
<evidence type="ECO:0000256" key="5">
    <source>
        <dbReference type="ARBA" id="ARBA00022553"/>
    </source>
</evidence>
<dbReference type="Pfam" id="PF00512">
    <property type="entry name" value="HisKA"/>
    <property type="match status" value="1"/>
</dbReference>
<evidence type="ECO:0000256" key="8">
    <source>
        <dbReference type="ARBA" id="ARBA00022741"/>
    </source>
</evidence>
<dbReference type="NCBIfam" id="TIGR01386">
    <property type="entry name" value="cztS_silS_copS"/>
    <property type="match status" value="1"/>
</dbReference>
<evidence type="ECO:0000256" key="7">
    <source>
        <dbReference type="ARBA" id="ARBA00022692"/>
    </source>
</evidence>
<dbReference type="InterPro" id="IPR048590">
    <property type="entry name" value="CusS-like_sensor"/>
</dbReference>
<dbReference type="PRINTS" id="PR00344">
    <property type="entry name" value="BCTRLSENSOR"/>
</dbReference>
<dbReference type="Gene3D" id="3.30.565.10">
    <property type="entry name" value="Histidine kinase-like ATPase, C-terminal domain"/>
    <property type="match status" value="1"/>
</dbReference>
<evidence type="ECO:0000256" key="4">
    <source>
        <dbReference type="ARBA" id="ARBA00022519"/>
    </source>
</evidence>
<keyword evidence="6 14" id="KW-0808">Transferase</keyword>
<evidence type="ECO:0000256" key="14">
    <source>
        <dbReference type="RuleBase" id="RU364088"/>
    </source>
</evidence>
<dbReference type="InterPro" id="IPR003660">
    <property type="entry name" value="HAMP_dom"/>
</dbReference>
<keyword evidence="4 14" id="KW-0997">Cell inner membrane</keyword>
<dbReference type="RefSeq" id="WP_161050465.1">
    <property type="nucleotide sequence ID" value="NZ_WWCR01000012.1"/>
</dbReference>
<dbReference type="SMART" id="SM00387">
    <property type="entry name" value="HATPase_c"/>
    <property type="match status" value="1"/>
</dbReference>
<organism evidence="17 18">
    <name type="scientific">Duganella margarita</name>
    <dbReference type="NCBI Taxonomy" id="2692170"/>
    <lineage>
        <taxon>Bacteria</taxon>
        <taxon>Pseudomonadati</taxon>
        <taxon>Pseudomonadota</taxon>
        <taxon>Betaproteobacteria</taxon>
        <taxon>Burkholderiales</taxon>
        <taxon>Oxalobacteraceae</taxon>
        <taxon>Telluria group</taxon>
        <taxon>Duganella</taxon>
    </lineage>
</organism>
<accession>A0A7X4H0S8</accession>
<dbReference type="SMART" id="SM00388">
    <property type="entry name" value="HisKA"/>
    <property type="match status" value="1"/>
</dbReference>
<dbReference type="InterPro" id="IPR003594">
    <property type="entry name" value="HATPase_dom"/>
</dbReference>
<dbReference type="SUPFAM" id="SSF47384">
    <property type="entry name" value="Homodimeric domain of signal transducing histidine kinase"/>
    <property type="match status" value="1"/>
</dbReference>
<gene>
    <name evidence="17" type="ORF">GTP56_13600</name>
</gene>
<evidence type="ECO:0000313" key="17">
    <source>
        <dbReference type="EMBL" id="MYM73226.1"/>
    </source>
</evidence>
<dbReference type="CDD" id="cd00075">
    <property type="entry name" value="HATPase"/>
    <property type="match status" value="1"/>
</dbReference>
<feature type="transmembrane region" description="Helical" evidence="14">
    <location>
        <begin position="173"/>
        <end position="196"/>
    </location>
</feature>
<feature type="domain" description="Histidine kinase" evidence="15">
    <location>
        <begin position="258"/>
        <end position="473"/>
    </location>
</feature>
<dbReference type="PANTHER" id="PTHR45436">
    <property type="entry name" value="SENSOR HISTIDINE KINASE YKOH"/>
    <property type="match status" value="1"/>
</dbReference>
<dbReference type="PANTHER" id="PTHR45436:SF3">
    <property type="entry name" value="SENSOR HISTIDINE KINASE HPRS"/>
    <property type="match status" value="1"/>
</dbReference>
<dbReference type="AlphaFoldDB" id="A0A7X4H0S8"/>
<dbReference type="PROSITE" id="PS50885">
    <property type="entry name" value="HAMP"/>
    <property type="match status" value="1"/>
</dbReference>
<keyword evidence="9 14" id="KW-0418">Kinase</keyword>
<dbReference type="InterPro" id="IPR036097">
    <property type="entry name" value="HisK_dim/P_sf"/>
</dbReference>
<dbReference type="InterPro" id="IPR050428">
    <property type="entry name" value="TCS_sensor_his_kinase"/>
</dbReference>
<comment type="caution">
    <text evidence="17">The sequence shown here is derived from an EMBL/GenBank/DDBJ whole genome shotgun (WGS) entry which is preliminary data.</text>
</comment>
<dbReference type="InterPro" id="IPR036890">
    <property type="entry name" value="HATPase_C_sf"/>
</dbReference>
<evidence type="ECO:0000313" key="18">
    <source>
        <dbReference type="Proteomes" id="UP000469734"/>
    </source>
</evidence>
<evidence type="ECO:0000256" key="12">
    <source>
        <dbReference type="ARBA" id="ARBA00023012"/>
    </source>
</evidence>
<evidence type="ECO:0000256" key="9">
    <source>
        <dbReference type="ARBA" id="ARBA00022777"/>
    </source>
</evidence>
<dbReference type="InterPro" id="IPR005467">
    <property type="entry name" value="His_kinase_dom"/>
</dbReference>
<evidence type="ECO:0000256" key="10">
    <source>
        <dbReference type="ARBA" id="ARBA00022840"/>
    </source>
</evidence>
<comment type="subcellular location">
    <subcellularLocation>
        <location evidence="2">Cell inner membrane</location>
        <topology evidence="2">Multi-pass membrane protein</topology>
    </subcellularLocation>
</comment>
<dbReference type="GO" id="GO:0005524">
    <property type="term" value="F:ATP binding"/>
    <property type="evidence" value="ECO:0007669"/>
    <property type="project" value="UniProtKB-KW"/>
</dbReference>
<evidence type="ECO:0000256" key="13">
    <source>
        <dbReference type="ARBA" id="ARBA00023136"/>
    </source>
</evidence>
<evidence type="ECO:0000256" key="1">
    <source>
        <dbReference type="ARBA" id="ARBA00000085"/>
    </source>
</evidence>
<protein>
    <recommendedName>
        <fullName evidence="14">Sensor protein</fullName>
        <ecNumber evidence="14">2.7.13.3</ecNumber>
    </recommendedName>
</protein>
<dbReference type="Pfam" id="PF21085">
    <property type="entry name" value="CusS"/>
    <property type="match status" value="1"/>
</dbReference>
<proteinExistence type="predicted"/>
<evidence type="ECO:0000256" key="11">
    <source>
        <dbReference type="ARBA" id="ARBA00022989"/>
    </source>
</evidence>
<dbReference type="Gene3D" id="1.10.287.130">
    <property type="match status" value="1"/>
</dbReference>
<feature type="domain" description="HAMP" evidence="16">
    <location>
        <begin position="197"/>
        <end position="250"/>
    </location>
</feature>
<keyword evidence="5" id="KW-0597">Phosphoprotein</keyword>